<keyword evidence="8" id="KW-0863">Zinc-finger</keyword>
<gene>
    <name evidence="18" type="primary">RvY_09610-1</name>
    <name evidence="18" type="synonym">RvY_09610.1</name>
    <name evidence="18" type="ORF">RvY_09610</name>
</gene>
<sequence length="301" mass="33684">MAAKPREQLSQVDLRRLMKEKSAKKVESPFAKYDPVTGLLSCLACKIPIKNETLWMAHENGRQHQQAGLSVKSRNAATGLKPSPVSAASKRPADRNPVSQSQQAPKKPKNSELPQRTTEDIFTHVKPHDSSATNITKTVKHVIASAVPDNGEGQQQLQADDQDTSSIIPENFFDNPTKNIAQKQEREKKAQAEDEWSKFQKSIQEESHKSAVIIEEDDEKATKQKELDQIDEQMARWEKIKALEIQKEEAAKKLASGSAAAEKSTAEKIEDASNQSDDNSDDDLDFLDWRKKSIFSSLRPK</sequence>
<keyword evidence="6" id="KW-0132">Cell division</keyword>
<dbReference type="GO" id="GO:0005681">
    <property type="term" value="C:spliceosomal complex"/>
    <property type="evidence" value="ECO:0007669"/>
    <property type="project" value="InterPro"/>
</dbReference>
<dbReference type="GO" id="GO:0044773">
    <property type="term" value="P:mitotic DNA damage checkpoint signaling"/>
    <property type="evidence" value="ECO:0007669"/>
    <property type="project" value="TreeGrafter"/>
</dbReference>
<dbReference type="InterPro" id="IPR040050">
    <property type="entry name" value="ZNF830-like"/>
</dbReference>
<dbReference type="SUPFAM" id="SSF57667">
    <property type="entry name" value="beta-beta-alpha zinc fingers"/>
    <property type="match status" value="1"/>
</dbReference>
<keyword evidence="7" id="KW-0479">Metal-binding</keyword>
<dbReference type="EMBL" id="BDGG01000004">
    <property type="protein sequence ID" value="GAU98470.1"/>
    <property type="molecule type" value="Genomic_DNA"/>
</dbReference>
<keyword evidence="4" id="KW-0158">Chromosome</keyword>
<evidence type="ECO:0000256" key="13">
    <source>
        <dbReference type="ARBA" id="ARBA00023306"/>
    </source>
</evidence>
<feature type="compositionally biased region" description="Low complexity" evidence="16">
    <location>
        <begin position="253"/>
        <end position="263"/>
    </location>
</feature>
<evidence type="ECO:0000256" key="16">
    <source>
        <dbReference type="SAM" id="MobiDB-lite"/>
    </source>
</evidence>
<evidence type="ECO:0000256" key="6">
    <source>
        <dbReference type="ARBA" id="ARBA00022618"/>
    </source>
</evidence>
<dbReference type="InterPro" id="IPR036236">
    <property type="entry name" value="Znf_C2H2_sf"/>
</dbReference>
<name>A0A1D1VC44_RAMVA</name>
<reference evidence="18 19" key="1">
    <citation type="journal article" date="2016" name="Nat. Commun.">
        <title>Extremotolerant tardigrade genome and improved radiotolerance of human cultured cells by tardigrade-unique protein.</title>
        <authorList>
            <person name="Hashimoto T."/>
            <person name="Horikawa D.D."/>
            <person name="Saito Y."/>
            <person name="Kuwahara H."/>
            <person name="Kozuka-Hata H."/>
            <person name="Shin-I T."/>
            <person name="Minakuchi Y."/>
            <person name="Ohishi K."/>
            <person name="Motoyama A."/>
            <person name="Aizu T."/>
            <person name="Enomoto A."/>
            <person name="Kondo K."/>
            <person name="Tanaka S."/>
            <person name="Hara Y."/>
            <person name="Koshikawa S."/>
            <person name="Sagara H."/>
            <person name="Miura T."/>
            <person name="Yokobori S."/>
            <person name="Miyagawa K."/>
            <person name="Suzuki Y."/>
            <person name="Kubo T."/>
            <person name="Oyama M."/>
            <person name="Kohara Y."/>
            <person name="Fujiyama A."/>
            <person name="Arakawa K."/>
            <person name="Katayama T."/>
            <person name="Toyoda A."/>
            <person name="Kunieda T."/>
        </authorList>
    </citation>
    <scope>NUCLEOTIDE SEQUENCE [LARGE SCALE GENOMIC DNA]</scope>
    <source>
        <strain evidence="18 19">YOKOZUNA-1</strain>
    </source>
</reference>
<keyword evidence="12" id="KW-0539">Nucleus</keyword>
<feature type="domain" description="ZNF380 coiled-coil" evidence="17">
    <location>
        <begin position="168"/>
        <end position="249"/>
    </location>
</feature>
<evidence type="ECO:0000256" key="5">
    <source>
        <dbReference type="ARBA" id="ARBA00022473"/>
    </source>
</evidence>
<protein>
    <recommendedName>
        <fullName evidence="3">Zinc finger protein 830</fullName>
    </recommendedName>
    <alternativeName>
        <fullName evidence="14">Coiled-coil domain-containing protein 16</fullName>
    </alternativeName>
</protein>
<evidence type="ECO:0000259" key="17">
    <source>
        <dbReference type="Pfam" id="PF23406"/>
    </source>
</evidence>
<dbReference type="GO" id="GO:0008270">
    <property type="term" value="F:zinc ion binding"/>
    <property type="evidence" value="ECO:0007669"/>
    <property type="project" value="UniProtKB-KW"/>
</dbReference>
<dbReference type="AlphaFoldDB" id="A0A1D1VC44"/>
<dbReference type="InterPro" id="IPR059039">
    <property type="entry name" value="ZNF380_CC"/>
</dbReference>
<evidence type="ECO:0000256" key="7">
    <source>
        <dbReference type="ARBA" id="ARBA00022723"/>
    </source>
</evidence>
<feature type="compositionally biased region" description="Basic and acidic residues" evidence="16">
    <location>
        <begin position="183"/>
        <end position="207"/>
    </location>
</feature>
<evidence type="ECO:0000256" key="9">
    <source>
        <dbReference type="ARBA" id="ARBA00022776"/>
    </source>
</evidence>
<dbReference type="GO" id="GO:0033314">
    <property type="term" value="P:mitotic DNA replication checkpoint signaling"/>
    <property type="evidence" value="ECO:0007669"/>
    <property type="project" value="TreeGrafter"/>
</dbReference>
<keyword evidence="11 15" id="KW-0175">Coiled coil</keyword>
<dbReference type="PANTHER" id="PTHR13278:SF0">
    <property type="entry name" value="ZINC FINGER PROTEIN 830"/>
    <property type="match status" value="1"/>
</dbReference>
<keyword evidence="5" id="KW-0217">Developmental protein</keyword>
<evidence type="ECO:0000256" key="11">
    <source>
        <dbReference type="ARBA" id="ARBA00023054"/>
    </source>
</evidence>
<evidence type="ECO:0000256" key="3">
    <source>
        <dbReference type="ARBA" id="ARBA00017358"/>
    </source>
</evidence>
<evidence type="ECO:0000256" key="10">
    <source>
        <dbReference type="ARBA" id="ARBA00022833"/>
    </source>
</evidence>
<keyword evidence="19" id="KW-1185">Reference proteome</keyword>
<organism evidence="18 19">
    <name type="scientific">Ramazzottius varieornatus</name>
    <name type="common">Water bear</name>
    <name type="synonym">Tardigrade</name>
    <dbReference type="NCBI Taxonomy" id="947166"/>
    <lineage>
        <taxon>Eukaryota</taxon>
        <taxon>Metazoa</taxon>
        <taxon>Ecdysozoa</taxon>
        <taxon>Tardigrada</taxon>
        <taxon>Eutardigrada</taxon>
        <taxon>Parachela</taxon>
        <taxon>Hypsibioidea</taxon>
        <taxon>Ramazzottiidae</taxon>
        <taxon>Ramazzottius</taxon>
    </lineage>
</organism>
<feature type="coiled-coil region" evidence="15">
    <location>
        <begin position="213"/>
        <end position="240"/>
    </location>
</feature>
<dbReference type="STRING" id="947166.A0A1D1VC44"/>
<feature type="region of interest" description="Disordered" evidence="16">
    <location>
        <begin position="181"/>
        <end position="207"/>
    </location>
</feature>
<feature type="region of interest" description="Disordered" evidence="16">
    <location>
        <begin position="76"/>
        <end position="116"/>
    </location>
</feature>
<keyword evidence="9" id="KW-0498">Mitosis</keyword>
<dbReference type="OrthoDB" id="77607at2759"/>
<dbReference type="Proteomes" id="UP000186922">
    <property type="component" value="Unassembled WGS sequence"/>
</dbReference>
<comment type="subcellular location">
    <subcellularLocation>
        <location evidence="1">Chromosome</location>
    </subcellularLocation>
    <subcellularLocation>
        <location evidence="2">Nucleus speckle</location>
    </subcellularLocation>
</comment>
<evidence type="ECO:0000256" key="2">
    <source>
        <dbReference type="ARBA" id="ARBA00004324"/>
    </source>
</evidence>
<keyword evidence="10" id="KW-0862">Zinc</keyword>
<feature type="region of interest" description="Disordered" evidence="16">
    <location>
        <begin position="253"/>
        <end position="285"/>
    </location>
</feature>
<keyword evidence="13" id="KW-0131">Cell cycle</keyword>
<dbReference type="Pfam" id="PF23406">
    <property type="entry name" value="ZNF380_CC"/>
    <property type="match status" value="1"/>
</dbReference>
<evidence type="ECO:0000256" key="4">
    <source>
        <dbReference type="ARBA" id="ARBA00022454"/>
    </source>
</evidence>
<proteinExistence type="predicted"/>
<evidence type="ECO:0000313" key="18">
    <source>
        <dbReference type="EMBL" id="GAU98470.1"/>
    </source>
</evidence>
<dbReference type="GO" id="GO:0033260">
    <property type="term" value="P:nuclear DNA replication"/>
    <property type="evidence" value="ECO:0007669"/>
    <property type="project" value="TreeGrafter"/>
</dbReference>
<evidence type="ECO:0000256" key="1">
    <source>
        <dbReference type="ARBA" id="ARBA00004286"/>
    </source>
</evidence>
<dbReference type="PANTHER" id="PTHR13278">
    <property type="entry name" value="ZINC FINGER PROTEIN 830"/>
    <property type="match status" value="1"/>
</dbReference>
<evidence type="ECO:0000256" key="14">
    <source>
        <dbReference type="ARBA" id="ARBA00030672"/>
    </source>
</evidence>
<evidence type="ECO:0000256" key="15">
    <source>
        <dbReference type="SAM" id="Coils"/>
    </source>
</evidence>
<evidence type="ECO:0000256" key="8">
    <source>
        <dbReference type="ARBA" id="ARBA00022771"/>
    </source>
</evidence>
<evidence type="ECO:0000313" key="19">
    <source>
        <dbReference type="Proteomes" id="UP000186922"/>
    </source>
</evidence>
<dbReference type="GO" id="GO:0003676">
    <property type="term" value="F:nucleic acid binding"/>
    <property type="evidence" value="ECO:0007669"/>
    <property type="project" value="InterPro"/>
</dbReference>
<comment type="caution">
    <text evidence="18">The sequence shown here is derived from an EMBL/GenBank/DDBJ whole genome shotgun (WGS) entry which is preliminary data.</text>
</comment>
<accession>A0A1D1VC44</accession>
<evidence type="ECO:0000256" key="12">
    <source>
        <dbReference type="ARBA" id="ARBA00023242"/>
    </source>
</evidence>